<dbReference type="PANTHER" id="PTHR18460:SF3">
    <property type="entry name" value="TELO2-INTERACTING PROTEIN 1 HOMOLOG"/>
    <property type="match status" value="1"/>
</dbReference>
<dbReference type="PROSITE" id="PS50023">
    <property type="entry name" value="LIM_DOMAIN_2"/>
    <property type="match status" value="1"/>
</dbReference>
<feature type="domain" description="LIM zinc-binding" evidence="5">
    <location>
        <begin position="1302"/>
        <end position="1369"/>
    </location>
</feature>
<dbReference type="Pfam" id="PF24173">
    <property type="entry name" value="TPR_TTI1_N"/>
    <property type="match status" value="1"/>
</dbReference>
<dbReference type="InterPro" id="IPR016024">
    <property type="entry name" value="ARM-type_fold"/>
</dbReference>
<gene>
    <name evidence="6" type="ORF">MFLAVUS_009438</name>
</gene>
<dbReference type="Pfam" id="PF24176">
    <property type="entry name" value="TPR_TTI1_2nd"/>
    <property type="match status" value="1"/>
</dbReference>
<evidence type="ECO:0000256" key="1">
    <source>
        <dbReference type="ARBA" id="ARBA00022723"/>
    </source>
</evidence>
<evidence type="ECO:0000256" key="2">
    <source>
        <dbReference type="ARBA" id="ARBA00022833"/>
    </source>
</evidence>
<dbReference type="EMBL" id="BAABUK010000028">
    <property type="protein sequence ID" value="GAA5815919.1"/>
    <property type="molecule type" value="Genomic_DNA"/>
</dbReference>
<keyword evidence="1 3" id="KW-0479">Metal-binding</keyword>
<dbReference type="CDD" id="cd08368">
    <property type="entry name" value="LIM"/>
    <property type="match status" value="1"/>
</dbReference>
<proteinExistence type="predicted"/>
<evidence type="ECO:0000313" key="6">
    <source>
        <dbReference type="EMBL" id="GAA5815919.1"/>
    </source>
</evidence>
<keyword evidence="7" id="KW-1185">Reference proteome</keyword>
<dbReference type="Pfam" id="PF00412">
    <property type="entry name" value="LIM"/>
    <property type="match status" value="2"/>
</dbReference>
<accession>A0ABP9ZA36</accession>
<keyword evidence="3" id="KW-0440">LIM domain</keyword>
<protein>
    <recommendedName>
        <fullName evidence="5">LIM zinc-binding domain-containing protein</fullName>
    </recommendedName>
</protein>
<dbReference type="Pfam" id="PF21547">
    <property type="entry name" value="TTI1"/>
    <property type="match status" value="1"/>
</dbReference>
<evidence type="ECO:0000256" key="3">
    <source>
        <dbReference type="PROSITE-ProRule" id="PRU00125"/>
    </source>
</evidence>
<feature type="compositionally biased region" description="Polar residues" evidence="4">
    <location>
        <begin position="1278"/>
        <end position="1289"/>
    </location>
</feature>
<sequence>MTDIEKQTQFEKIKHVSQKLLSHSKQVSRGTSKAIASLLQTLYADLKTLQDPELVMSKPNIDLLLLPLITLYKAMTTQEKQGYEIIIEPWLQVMHFLLSSTLIKLWMPAKFTLELFSLFSNLLCQKYSDEIKYLAVLCLSCTLPARYKEGRYSSFNQSAYFALSKSFQTDVFLPMASQGVMALLMMIEQAQDIKLRLESLRVLSQLLFDNIHDADLLSVFFPGIVSKLCKTLSQRPKENHQIMCSSLKVLSELIETVMSDQDNSTLVAIDSFEAALSQSQEQPPSTSDPKKTRDKNWYTKSKQNLSNVMSQILKIRLYPDWRTRQAFVEFAFTLLSNCARTLDNCIQPLVEMIVLHMDDSYTEVSNTCKLRMQLLSTNPSFEDTIVPTLKQELYEWIMKFPKYMISRDEMEKTNAISLITGYILLLTHQSSTVLSLVLDRASDGWMTALEIDKDSLNILEQKESQQFIELESQKSTPVYPKIRFRYLVTDLTTTKLTRLLNVIGKYCDLKNWIYHFMRYLSSDSNMSNDPQAAYIVHSLLSGAFTLDTDEWINESEDLDHLKSKLKVITLDVLKDTMDLLTRATVNTSNSTTITTSSSSSFQLDEESGYILTVCFGLQLIGLTSTILSQQDLQDQLITMLYPLLAHLGSSNVYIHTYALITLDSIALVCGLDSAKDLAIQNIDYIINMISQHISVLSDNPRVPLVLKALIHVGGYASIGYLDDSALEIYDALERYHSNDWLCIQLCSVLFEIIQTMEKNLPQSTRDNVPELIEPEQEVSLEIKSFIEQEDDDVDKEHASMEEIGKYFLQRQAAGKHDEMTLEQSILDQSDLPMDLPADTDKAEQEIEETKPIPLTKEELMVKEIMDRSSHFLTASSPQLRSQMLILLTSGVSILSNHPTELNQLIHSIWIPILNRLKDPQNYVVLHAARLIERLSSVSTDFLSRKFIDDLWPQFKLLLRRATVAAKNNTLSDYSIYSLYHRTLLCLFKTLTHIIYHVPINQPMVKEMLEEIKYYYKNEQVHAKLSSACQQLFNALSTQQPDTVWFYQTCFDTLSPAVDRWQSSAVNYNKLRYMGSVMGLDTLSSPTEQEAISSYSPFKHRTPILKRISQTYNNLLDSRRVAPITSAKTTPTLIPSNQFSSNSCQECRKKLSGKTVRLPDTETKYHWKCLKCKSCDLPFEDTSFFIDAKKFVFHPSCAPSTEVTQTCSRCSQTIHESYIALNSSVLHPRILHPTSIYTEQDGTFCQTCSKHKNISKHMKIVPQTISPTILSSEKPVSPAQGSIKPSSLMSSRGRPLPRFGVVRDCPGCSQRIVSVHEEIPGPKAARWHKKCLACDGCSKILDSGATVVEDNDTGNLRPWCTTCLLTKKKKFPSSLSQRWNSNTVTSRVYE</sequence>
<evidence type="ECO:0000256" key="4">
    <source>
        <dbReference type="SAM" id="MobiDB-lite"/>
    </source>
</evidence>
<dbReference type="InterPro" id="IPR049362">
    <property type="entry name" value="TTI1_rpt"/>
</dbReference>
<dbReference type="Proteomes" id="UP001473302">
    <property type="component" value="Unassembled WGS sequence"/>
</dbReference>
<dbReference type="PROSITE" id="PS00478">
    <property type="entry name" value="LIM_DOMAIN_1"/>
    <property type="match status" value="2"/>
</dbReference>
<dbReference type="SUPFAM" id="SSF48371">
    <property type="entry name" value="ARM repeat"/>
    <property type="match status" value="1"/>
</dbReference>
<dbReference type="PANTHER" id="PTHR18460">
    <property type="entry name" value="TEL2 INTERACTING PROTEIN 1 TTI1 FAMILY MEMBER"/>
    <property type="match status" value="1"/>
</dbReference>
<dbReference type="SMART" id="SM00132">
    <property type="entry name" value="LIM"/>
    <property type="match status" value="2"/>
</dbReference>
<dbReference type="InterPro" id="IPR001781">
    <property type="entry name" value="Znf_LIM"/>
</dbReference>
<dbReference type="Gene3D" id="2.10.110.10">
    <property type="entry name" value="Cysteine Rich Protein"/>
    <property type="match status" value="2"/>
</dbReference>
<dbReference type="InterPro" id="IPR057566">
    <property type="entry name" value="TPR_TTI1_N"/>
</dbReference>
<feature type="region of interest" description="Disordered" evidence="4">
    <location>
        <begin position="276"/>
        <end position="295"/>
    </location>
</feature>
<feature type="compositionally biased region" description="Polar residues" evidence="4">
    <location>
        <begin position="276"/>
        <end position="287"/>
    </location>
</feature>
<dbReference type="InterPro" id="IPR057567">
    <property type="entry name" value="TPR_TTI1_C"/>
</dbReference>
<evidence type="ECO:0000313" key="7">
    <source>
        <dbReference type="Proteomes" id="UP001473302"/>
    </source>
</evidence>
<reference evidence="6 7" key="1">
    <citation type="submission" date="2024-04" db="EMBL/GenBank/DDBJ databases">
        <title>genome sequences of Mucor flavus KT1a and Helicostylum pulchrum KT1b strains isolated from the surface of a dry-aged beef.</title>
        <authorList>
            <person name="Toyotome T."/>
            <person name="Hosono M."/>
            <person name="Torimaru M."/>
            <person name="Fukuda K."/>
            <person name="Mikami N."/>
        </authorList>
    </citation>
    <scope>NUCLEOTIDE SEQUENCE [LARGE SCALE GENOMIC DNA]</scope>
    <source>
        <strain evidence="6 7">KT1a</strain>
    </source>
</reference>
<dbReference type="InterPro" id="IPR052587">
    <property type="entry name" value="TELO2-interacting_protein_1"/>
</dbReference>
<keyword evidence="2 3" id="KW-0862">Zinc</keyword>
<organism evidence="6 7">
    <name type="scientific">Mucor flavus</name>
    <dbReference type="NCBI Taxonomy" id="439312"/>
    <lineage>
        <taxon>Eukaryota</taxon>
        <taxon>Fungi</taxon>
        <taxon>Fungi incertae sedis</taxon>
        <taxon>Mucoromycota</taxon>
        <taxon>Mucoromycotina</taxon>
        <taxon>Mucoromycetes</taxon>
        <taxon>Mucorales</taxon>
        <taxon>Mucorineae</taxon>
        <taxon>Mucoraceae</taxon>
        <taxon>Mucor</taxon>
    </lineage>
</organism>
<dbReference type="Pfam" id="PF24181">
    <property type="entry name" value="TPR_TTI1_C"/>
    <property type="match status" value="1"/>
</dbReference>
<feature type="region of interest" description="Disordered" evidence="4">
    <location>
        <begin position="1270"/>
        <end position="1291"/>
    </location>
</feature>
<name>A0ABP9ZA36_9FUNG</name>
<comment type="caution">
    <text evidence="6">The sequence shown here is derived from an EMBL/GenBank/DDBJ whole genome shotgun (WGS) entry which is preliminary data.</text>
</comment>
<evidence type="ECO:0000259" key="5">
    <source>
        <dbReference type="PROSITE" id="PS50023"/>
    </source>
</evidence>